<dbReference type="SUPFAM" id="SSF88713">
    <property type="entry name" value="Glycoside hydrolase/deacetylase"/>
    <property type="match status" value="1"/>
</dbReference>
<evidence type="ECO:0000313" key="3">
    <source>
        <dbReference type="EMBL" id="RXZ60922.1"/>
    </source>
</evidence>
<proteinExistence type="predicted"/>
<evidence type="ECO:0000256" key="1">
    <source>
        <dbReference type="SAM" id="Phobius"/>
    </source>
</evidence>
<dbReference type="GO" id="GO:0016020">
    <property type="term" value="C:membrane"/>
    <property type="evidence" value="ECO:0007669"/>
    <property type="project" value="TreeGrafter"/>
</dbReference>
<dbReference type="GO" id="GO:0005975">
    <property type="term" value="P:carbohydrate metabolic process"/>
    <property type="evidence" value="ECO:0007669"/>
    <property type="project" value="InterPro"/>
</dbReference>
<evidence type="ECO:0000313" key="4">
    <source>
        <dbReference type="Proteomes" id="UP000291269"/>
    </source>
</evidence>
<keyword evidence="1" id="KW-0472">Membrane</keyword>
<dbReference type="OrthoDB" id="9806342at2"/>
<sequence>MDGKSKLAIVTNVALALIILTVGAVCFIPLGISTAGGKSDGVYYNGNTDSDMISLMFNVYQGSEYVLDIMDSLDEYGVKATFFVGGSWADDNTEVLREIASRGHELGNHGYFHKDHDKLNAAENRQEIYLCGELVRALTDAQIKLFAPPSGAYSPTTVEVAKELGYKVIMWSKDTIDWRDHDEQLVFSRATQKASGGDLVLMHPTKHTAAALPAVLEYYKEHSLHAVTVSENISGLEKV</sequence>
<keyword evidence="1" id="KW-1133">Transmembrane helix</keyword>
<dbReference type="PROSITE" id="PS51677">
    <property type="entry name" value="NODB"/>
    <property type="match status" value="1"/>
</dbReference>
<dbReference type="Gene3D" id="3.20.20.370">
    <property type="entry name" value="Glycoside hydrolase/deacetylase"/>
    <property type="match status" value="1"/>
</dbReference>
<dbReference type="GO" id="GO:0016810">
    <property type="term" value="F:hydrolase activity, acting on carbon-nitrogen (but not peptide) bonds"/>
    <property type="evidence" value="ECO:0007669"/>
    <property type="project" value="InterPro"/>
</dbReference>
<dbReference type="InterPro" id="IPR050248">
    <property type="entry name" value="Polysacc_deacetylase_ArnD"/>
</dbReference>
<evidence type="ECO:0000259" key="2">
    <source>
        <dbReference type="PROSITE" id="PS51677"/>
    </source>
</evidence>
<dbReference type="EMBL" id="SDOZ01000002">
    <property type="protein sequence ID" value="RXZ60922.1"/>
    <property type="molecule type" value="Genomic_DNA"/>
</dbReference>
<comment type="caution">
    <text evidence="3">The sequence shown here is derived from an EMBL/GenBank/DDBJ whole genome shotgun (WGS) entry which is preliminary data.</text>
</comment>
<feature type="domain" description="NodB homology" evidence="2">
    <location>
        <begin position="51"/>
        <end position="230"/>
    </location>
</feature>
<organism evidence="3 4">
    <name type="scientific">Candidatus Borkfalkia ceftriaxoniphila</name>
    <dbReference type="NCBI Taxonomy" id="2508949"/>
    <lineage>
        <taxon>Bacteria</taxon>
        <taxon>Bacillati</taxon>
        <taxon>Bacillota</taxon>
        <taxon>Clostridia</taxon>
        <taxon>Christensenellales</taxon>
        <taxon>Christensenellaceae</taxon>
        <taxon>Candidatus Borkfalkia</taxon>
    </lineage>
</organism>
<protein>
    <submittedName>
        <fullName evidence="3">DUF2334 domain-containing protein</fullName>
    </submittedName>
</protein>
<gene>
    <name evidence="3" type="ORF">ESZ91_00610</name>
</gene>
<dbReference type="InterPro" id="IPR002509">
    <property type="entry name" value="NODB_dom"/>
</dbReference>
<dbReference type="PANTHER" id="PTHR10587">
    <property type="entry name" value="GLYCOSYL TRANSFERASE-RELATED"/>
    <property type="match status" value="1"/>
</dbReference>
<dbReference type="Proteomes" id="UP000291269">
    <property type="component" value="Unassembled WGS sequence"/>
</dbReference>
<feature type="transmembrane region" description="Helical" evidence="1">
    <location>
        <begin position="7"/>
        <end position="32"/>
    </location>
</feature>
<name>A0A4Q2KBQ1_9FIRM</name>
<dbReference type="InterPro" id="IPR011330">
    <property type="entry name" value="Glyco_hydro/deAcase_b/a-brl"/>
</dbReference>
<keyword evidence="4" id="KW-1185">Reference proteome</keyword>
<dbReference type="AlphaFoldDB" id="A0A4Q2KBQ1"/>
<keyword evidence="1" id="KW-0812">Transmembrane</keyword>
<dbReference type="PANTHER" id="PTHR10587:SF128">
    <property type="entry name" value="POLYSACCHARIDE DEACETYLASE PDAB-RELATED"/>
    <property type="match status" value="1"/>
</dbReference>
<reference evidence="3 4" key="1">
    <citation type="journal article" date="2019" name="Gut">
        <title>Antibiotics-induced monodominance of a novel gut bacterial order.</title>
        <authorList>
            <person name="Hildebrand F."/>
            <person name="Moitinho-Silva L."/>
            <person name="Blasche S."/>
            <person name="Jahn M.T."/>
            <person name="Gossmann T.I."/>
            <person name="Heuerta-Cepas J."/>
            <person name="Hercog R."/>
            <person name="Luetge M."/>
            <person name="Bahram M."/>
            <person name="Pryszlak A."/>
            <person name="Alves R.J."/>
            <person name="Waszak S.M."/>
            <person name="Zhu A."/>
            <person name="Ye L."/>
            <person name="Costea P.I."/>
            <person name="Aalvink S."/>
            <person name="Belzer C."/>
            <person name="Forslund S.K."/>
            <person name="Sunagawa S."/>
            <person name="Hentschel U."/>
            <person name="Merten C."/>
            <person name="Patil K.R."/>
            <person name="Benes V."/>
            <person name="Bork P."/>
        </authorList>
    </citation>
    <scope>NUCLEOTIDE SEQUENCE [LARGE SCALE GENOMIC DNA]</scope>
    <source>
        <strain evidence="3 4">HDS1380</strain>
    </source>
</reference>
<accession>A0A4Q2KBQ1</accession>
<dbReference type="RefSeq" id="WP_129223080.1">
    <property type="nucleotide sequence ID" value="NZ_SDOZ01000002.1"/>
</dbReference>
<dbReference type="Pfam" id="PF01522">
    <property type="entry name" value="Polysacc_deac_1"/>
    <property type="match status" value="1"/>
</dbReference>